<proteinExistence type="predicted"/>
<organism evidence="1 2">
    <name type="scientific">Paramecium sonneborni</name>
    <dbReference type="NCBI Taxonomy" id="65129"/>
    <lineage>
        <taxon>Eukaryota</taxon>
        <taxon>Sar</taxon>
        <taxon>Alveolata</taxon>
        <taxon>Ciliophora</taxon>
        <taxon>Intramacronucleata</taxon>
        <taxon>Oligohymenophorea</taxon>
        <taxon>Peniculida</taxon>
        <taxon>Parameciidae</taxon>
        <taxon>Paramecium</taxon>
    </lineage>
</organism>
<reference evidence="1" key="1">
    <citation type="submission" date="2021-01" db="EMBL/GenBank/DDBJ databases">
        <authorList>
            <consortium name="Genoscope - CEA"/>
            <person name="William W."/>
        </authorList>
    </citation>
    <scope>NUCLEOTIDE SEQUENCE</scope>
</reference>
<dbReference type="EMBL" id="CAJJDN010000059">
    <property type="protein sequence ID" value="CAD8092761.1"/>
    <property type="molecule type" value="Genomic_DNA"/>
</dbReference>
<protein>
    <submittedName>
        <fullName evidence="1">Uncharacterized protein</fullName>
    </submittedName>
</protein>
<dbReference type="Proteomes" id="UP000692954">
    <property type="component" value="Unassembled WGS sequence"/>
</dbReference>
<dbReference type="AlphaFoldDB" id="A0A8S1NRA3"/>
<comment type="caution">
    <text evidence="1">The sequence shown here is derived from an EMBL/GenBank/DDBJ whole genome shotgun (WGS) entry which is preliminary data.</text>
</comment>
<accession>A0A8S1NRA3</accession>
<sequence>MKCQLKQYSVGINLLFTMQRNQIIINKKGFDILYFIRLNFSQDEELQESYLVISFVRR</sequence>
<keyword evidence="2" id="KW-1185">Reference proteome</keyword>
<gene>
    <name evidence="1" type="ORF">PSON_ATCC_30995.1.T0590236</name>
</gene>
<evidence type="ECO:0000313" key="1">
    <source>
        <dbReference type="EMBL" id="CAD8092761.1"/>
    </source>
</evidence>
<name>A0A8S1NRA3_9CILI</name>
<evidence type="ECO:0000313" key="2">
    <source>
        <dbReference type="Proteomes" id="UP000692954"/>
    </source>
</evidence>